<dbReference type="InterPro" id="IPR029055">
    <property type="entry name" value="Ntn_hydrolases_N"/>
</dbReference>
<dbReference type="PANTHER" id="PTHR34218">
    <property type="entry name" value="PEPTIDASE S45 PENICILLIN AMIDASE"/>
    <property type="match status" value="1"/>
</dbReference>
<gene>
    <name evidence="4" type="ORF">IBL25_00375</name>
</gene>
<dbReference type="PIRSF" id="PIRSF001227">
    <property type="entry name" value="Pen_acylase"/>
    <property type="match status" value="1"/>
</dbReference>
<dbReference type="CDD" id="cd03747">
    <property type="entry name" value="Ntn_PGA_like"/>
    <property type="match status" value="1"/>
</dbReference>
<reference evidence="4 5" key="1">
    <citation type="journal article" date="2009" name="Int. J. Syst. Evol. Microbiol.">
        <title>Transfer of Teichococcus ludipueritiae and Muricoccus roseus to the genus Roseomonas, as Roseomonas ludipueritiae comb. nov. and Roseomonas rosea comb. nov., respectively, and emended description of the genus Roseomonas.</title>
        <authorList>
            <person name="Sanchez-Porro C."/>
            <person name="Gallego V."/>
            <person name="Busse H.J."/>
            <person name="Kampfer P."/>
            <person name="Ventosa A."/>
        </authorList>
    </citation>
    <scope>NUCLEOTIDE SEQUENCE [LARGE SCALE GENOMIC DNA]</scope>
    <source>
        <strain evidence="4 5">DSM 14915</strain>
    </source>
</reference>
<keyword evidence="5" id="KW-1185">Reference proteome</keyword>
<keyword evidence="3" id="KW-0865">Zymogen</keyword>
<dbReference type="Gene3D" id="3.60.20.10">
    <property type="entry name" value="Glutamine Phosphoribosylpyrophosphate, subunit 1, domain 1"/>
    <property type="match status" value="1"/>
</dbReference>
<keyword evidence="2" id="KW-0378">Hydrolase</keyword>
<dbReference type="InterPro" id="IPR023343">
    <property type="entry name" value="Penicillin_amidase_dom1"/>
</dbReference>
<dbReference type="InterPro" id="IPR043147">
    <property type="entry name" value="Penicillin_amidase_A-knob"/>
</dbReference>
<dbReference type="EMBL" id="JACTUZ010000001">
    <property type="protein sequence ID" value="MBC9175396.1"/>
    <property type="molecule type" value="Genomic_DNA"/>
</dbReference>
<evidence type="ECO:0000313" key="4">
    <source>
        <dbReference type="EMBL" id="MBC9175396.1"/>
    </source>
</evidence>
<dbReference type="Pfam" id="PF01804">
    <property type="entry name" value="Penicil_amidase"/>
    <property type="match status" value="1"/>
</dbReference>
<dbReference type="InterPro" id="IPR002692">
    <property type="entry name" value="S45"/>
</dbReference>
<evidence type="ECO:0000256" key="1">
    <source>
        <dbReference type="ARBA" id="ARBA00006586"/>
    </source>
</evidence>
<comment type="similarity">
    <text evidence="1">Belongs to the peptidase S45 family.</text>
</comment>
<dbReference type="PROSITE" id="PS51318">
    <property type="entry name" value="TAT"/>
    <property type="match status" value="1"/>
</dbReference>
<dbReference type="InterPro" id="IPR006311">
    <property type="entry name" value="TAT_signal"/>
</dbReference>
<dbReference type="InterPro" id="IPR014395">
    <property type="entry name" value="Pen/GL7ACA/AHL_acylase"/>
</dbReference>
<dbReference type="Gene3D" id="1.10.1400.10">
    <property type="match status" value="1"/>
</dbReference>
<dbReference type="InterPro" id="IPR043146">
    <property type="entry name" value="Penicillin_amidase_N_B-knob"/>
</dbReference>
<protein>
    <submittedName>
        <fullName evidence="4">Penicillin acylase family protein</fullName>
    </submittedName>
</protein>
<dbReference type="SUPFAM" id="SSF56235">
    <property type="entry name" value="N-terminal nucleophile aminohydrolases (Ntn hydrolases)"/>
    <property type="match status" value="1"/>
</dbReference>
<dbReference type="PANTHER" id="PTHR34218:SF4">
    <property type="entry name" value="ACYL-HOMOSERINE LACTONE ACYLASE QUIP"/>
    <property type="match status" value="1"/>
</dbReference>
<proteinExistence type="inferred from homology"/>
<evidence type="ECO:0000256" key="2">
    <source>
        <dbReference type="ARBA" id="ARBA00022801"/>
    </source>
</evidence>
<sequence>MQRRSRWLRRFFLRGLLTVLVLLAVAGGGLAAALWFTLPPAQGRYALRGLSGPVEIVQDEHGIPRVTALNEQDAAQALGWLHARDRMFQMEAMRRGAAGRLAELAGPAALRMDRFSRTLGLAQSARADYAALPEATRAMLDAYARGVNAWLEARGRFAAPEFIALGAPEAWEPWQSLLWAKVMGLWLSGNWRLELDRARLAGILPPERLAELWPSDDSTGRADLAGLPSLERLDRLAAAVPEFPRDAPLPSSASNAWAVSAARSATGRPLLASDPHLGFQAPILWYLARIEIAAAPGQPARFLAGATSPGVPFMVIGRSAALAWGFTTTHSDTQDVFIDRLAGADGYETPEGPRPFTVREETIRVRGHEPEVLRVRETRHGPVVSDLDGTSSPEGSSVLAVQMANLAPRDTAAAGLHALNNATTLAQARAAAALITAPAQNLMVAAADGGIGMFLTGRTPARRAGDGTMPAPGWDDSHDWTGWVPFEDMAHAENPASGILVNANNRVQAAGKEPYLGRDWYGDWRFRRIHALLAQRHLQAPQDLAAMQRDEVSLFAREMLPVLRAIPRPAGPAGAARDLLLGWDGQMRAAAPQPLIFNAWWPLAARAALSMGGVPAGAWPPTPEFLRFVLNPDMRGAHWCRPSGEAAAPDAPAGAAASDACAALVSEALERATAQLAERFGPDPAAWRWDMAHRARFEHPLLRFLPVLRDWTRIEAPTGGDGETVNRGGMAGGGFAHVHGPGLRAVFDLSVPEGAAAVIGTGQSGHPLSRYWADQTPIWAGHAPDGALLLPLGPVPGQSGGVLRLEPG</sequence>
<dbReference type="Gene3D" id="2.30.120.10">
    <property type="match status" value="1"/>
</dbReference>
<dbReference type="Proteomes" id="UP000603940">
    <property type="component" value="Unassembled WGS sequence"/>
</dbReference>
<organism evidence="4 5">
    <name type="scientific">Pseudoroseomonas ludipueritiae</name>
    <dbReference type="NCBI Taxonomy" id="198093"/>
    <lineage>
        <taxon>Bacteria</taxon>
        <taxon>Pseudomonadati</taxon>
        <taxon>Pseudomonadota</taxon>
        <taxon>Alphaproteobacteria</taxon>
        <taxon>Acetobacterales</taxon>
        <taxon>Acetobacteraceae</taxon>
        <taxon>Pseudoroseomonas</taxon>
    </lineage>
</organism>
<dbReference type="Gene3D" id="1.10.439.10">
    <property type="entry name" value="Penicillin Amidohydrolase, domain 1"/>
    <property type="match status" value="1"/>
</dbReference>
<name>A0ABR7R0X6_9PROT</name>
<evidence type="ECO:0000256" key="3">
    <source>
        <dbReference type="ARBA" id="ARBA00023145"/>
    </source>
</evidence>
<accession>A0ABR7R0X6</accession>
<comment type="caution">
    <text evidence="4">The sequence shown here is derived from an EMBL/GenBank/DDBJ whole genome shotgun (WGS) entry which is preliminary data.</text>
</comment>
<dbReference type="RefSeq" id="WP_187776561.1">
    <property type="nucleotide sequence ID" value="NZ_JACTUZ010000001.1"/>
</dbReference>
<evidence type="ECO:0000313" key="5">
    <source>
        <dbReference type="Proteomes" id="UP000603940"/>
    </source>
</evidence>